<dbReference type="InterPro" id="IPR029498">
    <property type="entry name" value="HeLo_dom"/>
</dbReference>
<evidence type="ECO:0000259" key="2">
    <source>
        <dbReference type="Pfam" id="PF14479"/>
    </source>
</evidence>
<reference evidence="4" key="1">
    <citation type="journal article" date="2020" name="Stud. Mycol.">
        <title>101 Dothideomycetes genomes: A test case for predicting lifestyles and emergence of pathogens.</title>
        <authorList>
            <person name="Haridas S."/>
            <person name="Albert R."/>
            <person name="Binder M."/>
            <person name="Bloem J."/>
            <person name="LaButti K."/>
            <person name="Salamov A."/>
            <person name="Andreopoulos B."/>
            <person name="Baker S."/>
            <person name="Barry K."/>
            <person name="Bills G."/>
            <person name="Bluhm B."/>
            <person name="Cannon C."/>
            <person name="Castanera R."/>
            <person name="Culley D."/>
            <person name="Daum C."/>
            <person name="Ezra D."/>
            <person name="Gonzalez J."/>
            <person name="Henrissat B."/>
            <person name="Kuo A."/>
            <person name="Liang C."/>
            <person name="Lipzen A."/>
            <person name="Lutzoni F."/>
            <person name="Magnuson J."/>
            <person name="Mondo S."/>
            <person name="Nolan M."/>
            <person name="Ohm R."/>
            <person name="Pangilinan J."/>
            <person name="Park H.-J."/>
            <person name="Ramirez L."/>
            <person name="Alfaro M."/>
            <person name="Sun H."/>
            <person name="Tritt A."/>
            <person name="Yoshinaga Y."/>
            <person name="Zwiers L.-H."/>
            <person name="Turgeon B."/>
            <person name="Goodwin S."/>
            <person name="Spatafora J."/>
            <person name="Crous P."/>
            <person name="Grigoriev I."/>
        </authorList>
    </citation>
    <scope>NUCLEOTIDE SEQUENCE [LARGE SCALE GENOMIC DNA]</scope>
    <source>
        <strain evidence="4">CBS 304.66</strain>
    </source>
</reference>
<sequence>AETVGLVVGVVGLATLFEDAVRCFEIIRLGVSFERNFTTCQLRLEDTRARLCRWGRAVDMHDNEVAKRLLGLDKFGQTEKRLKLIKVCFDEAEKICQDYSQGEPEPEPEPIGPNPDLHLPRPAANIRRTLRNLYPLPSGKPGVIRRTS</sequence>
<protein>
    <recommendedName>
        <fullName evidence="2">Prion-inhibition and propagation HeLo domain-containing protein</fullName>
    </recommendedName>
</protein>
<dbReference type="InterPro" id="IPR038305">
    <property type="entry name" value="HeLo_sf"/>
</dbReference>
<dbReference type="Pfam" id="PF14479">
    <property type="entry name" value="HeLo"/>
    <property type="match status" value="1"/>
</dbReference>
<dbReference type="Proteomes" id="UP000800093">
    <property type="component" value="Unassembled WGS sequence"/>
</dbReference>
<organism evidence="3 4">
    <name type="scientific">Lojkania enalia</name>
    <dbReference type="NCBI Taxonomy" id="147567"/>
    <lineage>
        <taxon>Eukaryota</taxon>
        <taxon>Fungi</taxon>
        <taxon>Dikarya</taxon>
        <taxon>Ascomycota</taxon>
        <taxon>Pezizomycotina</taxon>
        <taxon>Dothideomycetes</taxon>
        <taxon>Pleosporomycetidae</taxon>
        <taxon>Pleosporales</taxon>
        <taxon>Pleosporales incertae sedis</taxon>
        <taxon>Lojkania</taxon>
    </lineage>
</organism>
<evidence type="ECO:0000313" key="4">
    <source>
        <dbReference type="Proteomes" id="UP000800093"/>
    </source>
</evidence>
<name>A0A9P4N2C0_9PLEO</name>
<dbReference type="OrthoDB" id="3760592at2759"/>
<dbReference type="EMBL" id="ML986705">
    <property type="protein sequence ID" value="KAF2259604.1"/>
    <property type="molecule type" value="Genomic_DNA"/>
</dbReference>
<dbReference type="Gene3D" id="1.20.120.1020">
    <property type="entry name" value="Prion-inhibition and propagation, HeLo domain"/>
    <property type="match status" value="1"/>
</dbReference>
<keyword evidence="4" id="KW-1185">Reference proteome</keyword>
<evidence type="ECO:0000313" key="3">
    <source>
        <dbReference type="EMBL" id="KAF2259604.1"/>
    </source>
</evidence>
<evidence type="ECO:0000256" key="1">
    <source>
        <dbReference type="SAM" id="MobiDB-lite"/>
    </source>
</evidence>
<feature type="domain" description="Prion-inhibition and propagation HeLo" evidence="2">
    <location>
        <begin position="5"/>
        <end position="109"/>
    </location>
</feature>
<comment type="caution">
    <text evidence="3">The sequence shown here is derived from an EMBL/GenBank/DDBJ whole genome shotgun (WGS) entry which is preliminary data.</text>
</comment>
<feature type="non-terminal residue" evidence="3">
    <location>
        <position position="1"/>
    </location>
</feature>
<gene>
    <name evidence="3" type="ORF">CC78DRAFT_475109</name>
</gene>
<accession>A0A9P4N2C0</accession>
<feature type="region of interest" description="Disordered" evidence="1">
    <location>
        <begin position="98"/>
        <end position="122"/>
    </location>
</feature>
<proteinExistence type="predicted"/>
<dbReference type="AlphaFoldDB" id="A0A9P4N2C0"/>